<sequence>MELTELVEHLNRQGNEWPASAFGGVEGTLAGLAQYRLLKTIGEERVIWAHGKAAPTDDGGVTLEALVFTEAYVLTDNTGGTAAQGPRAGTTRVIPWTELTGLTLRDYWPDGSGSKTERAHFTVHMGEGRDFEILPGATDGRHATVELLDFALRKLAAKK</sequence>
<proteinExistence type="predicted"/>
<dbReference type="RefSeq" id="WP_376954767.1">
    <property type="nucleotide sequence ID" value="NZ_JBHMBH010000036.1"/>
</dbReference>
<comment type="caution">
    <text evidence="1">The sequence shown here is derived from an EMBL/GenBank/DDBJ whole genome shotgun (WGS) entry which is preliminary data.</text>
</comment>
<dbReference type="Proteomes" id="UP001589536">
    <property type="component" value="Unassembled WGS sequence"/>
</dbReference>
<evidence type="ECO:0000313" key="1">
    <source>
        <dbReference type="EMBL" id="MFB9715593.1"/>
    </source>
</evidence>
<reference evidence="1 2" key="1">
    <citation type="submission" date="2024-09" db="EMBL/GenBank/DDBJ databases">
        <authorList>
            <person name="Sun Q."/>
            <person name="Mori K."/>
        </authorList>
    </citation>
    <scope>NUCLEOTIDE SEQUENCE [LARGE SCALE GENOMIC DNA]</scope>
    <source>
        <strain evidence="1 2">JCM 13519</strain>
    </source>
</reference>
<organism evidence="1 2">
    <name type="scientific">Arthrobacter methylotrophus</name>
    <dbReference type="NCBI Taxonomy" id="121291"/>
    <lineage>
        <taxon>Bacteria</taxon>
        <taxon>Bacillati</taxon>
        <taxon>Actinomycetota</taxon>
        <taxon>Actinomycetes</taxon>
        <taxon>Micrococcales</taxon>
        <taxon>Micrococcaceae</taxon>
        <taxon>Arthrobacter</taxon>
    </lineage>
</organism>
<protein>
    <submittedName>
        <fullName evidence="1">Uncharacterized protein</fullName>
    </submittedName>
</protein>
<name>A0ABV5UTP1_9MICC</name>
<evidence type="ECO:0000313" key="2">
    <source>
        <dbReference type="Proteomes" id="UP001589536"/>
    </source>
</evidence>
<gene>
    <name evidence="1" type="ORF">ACFFPI_15935</name>
</gene>
<dbReference type="EMBL" id="JBHMBH010000036">
    <property type="protein sequence ID" value="MFB9715593.1"/>
    <property type="molecule type" value="Genomic_DNA"/>
</dbReference>
<accession>A0ABV5UTP1</accession>
<keyword evidence="2" id="KW-1185">Reference proteome</keyword>